<name>A0A0N0MBK6_9HYPH</name>
<dbReference type="RefSeq" id="WP_054208991.1">
    <property type="nucleotide sequence ID" value="NZ_LGSZ01000032.1"/>
</dbReference>
<dbReference type="EMBL" id="LGSZ01000032">
    <property type="protein sequence ID" value="KPH81054.1"/>
    <property type="molecule type" value="Genomic_DNA"/>
</dbReference>
<evidence type="ECO:0000256" key="1">
    <source>
        <dbReference type="SAM" id="Phobius"/>
    </source>
</evidence>
<evidence type="ECO:0000313" key="4">
    <source>
        <dbReference type="Proteomes" id="UP000037822"/>
    </source>
</evidence>
<dbReference type="Proteomes" id="UP000037822">
    <property type="component" value="Unassembled WGS sequence"/>
</dbReference>
<organism evidence="3 4">
    <name type="scientific">Bosea vaviloviae</name>
    <dbReference type="NCBI Taxonomy" id="1526658"/>
    <lineage>
        <taxon>Bacteria</taxon>
        <taxon>Pseudomonadati</taxon>
        <taxon>Pseudomonadota</taxon>
        <taxon>Alphaproteobacteria</taxon>
        <taxon>Hyphomicrobiales</taxon>
        <taxon>Boseaceae</taxon>
        <taxon>Bosea</taxon>
    </lineage>
</organism>
<proteinExistence type="predicted"/>
<dbReference type="Gene3D" id="1.10.1200.10">
    <property type="entry name" value="ACP-like"/>
    <property type="match status" value="1"/>
</dbReference>
<keyword evidence="4" id="KW-1185">Reference proteome</keyword>
<keyword evidence="1" id="KW-1133">Transmembrane helix</keyword>
<feature type="transmembrane region" description="Helical" evidence="1">
    <location>
        <begin position="127"/>
        <end position="160"/>
    </location>
</feature>
<comment type="caution">
    <text evidence="3">The sequence shown here is derived from an EMBL/GenBank/DDBJ whole genome shotgun (WGS) entry which is preliminary data.</text>
</comment>
<evidence type="ECO:0000313" key="3">
    <source>
        <dbReference type="EMBL" id="KPH81054.1"/>
    </source>
</evidence>
<reference evidence="3 4" key="1">
    <citation type="submission" date="2015-07" db="EMBL/GenBank/DDBJ databases">
        <title>Whole genome sequencing of Bosea vaviloviae isolated from cave pool.</title>
        <authorList>
            <person name="Tan N.E.H."/>
            <person name="Lee Y.P."/>
            <person name="Gan H.M."/>
            <person name="Barton H."/>
            <person name="Savka M.A."/>
        </authorList>
    </citation>
    <scope>NUCLEOTIDE SEQUENCE [LARGE SCALE GENOMIC DNA]</scope>
    <source>
        <strain evidence="3 4">SD260</strain>
    </source>
</reference>
<dbReference type="InterPro" id="IPR009081">
    <property type="entry name" value="PP-bd_ACP"/>
</dbReference>
<keyword evidence="1" id="KW-0812">Transmembrane</keyword>
<evidence type="ECO:0000259" key="2">
    <source>
        <dbReference type="PROSITE" id="PS50075"/>
    </source>
</evidence>
<protein>
    <recommendedName>
        <fullName evidence="2">Carrier domain-containing protein</fullName>
    </recommendedName>
</protein>
<accession>A0A0N0MBK6</accession>
<sequence length="235" mass="26088">MQETVALLGALDIDDEDAVPIVEAVEQVFGVTISDLEAETCETVGGLFALVCAKLPTVDRSDHLPCLTAATFRPIRRALLARCPDLDVRPDTRLVSFIKGHDHREWRTYLASETGLSIPQPVLRGFFVYVLGFATMAWCLIQFVGYGFASFFAVCLLGWLISKMVSRYGRWIWEDIVTVGDLARKTAALNVAQAVKKHGAVRKGEAWQALVTLLQGFSPRTGNIGPETRFFARRR</sequence>
<dbReference type="InterPro" id="IPR036736">
    <property type="entry name" value="ACP-like_sf"/>
</dbReference>
<gene>
    <name evidence="3" type="ORF">AE618_10470</name>
</gene>
<dbReference type="PROSITE" id="PS50075">
    <property type="entry name" value="CARRIER"/>
    <property type="match status" value="1"/>
</dbReference>
<feature type="domain" description="Carrier" evidence="2">
    <location>
        <begin position="1"/>
        <end position="55"/>
    </location>
</feature>
<dbReference type="SUPFAM" id="SSF47336">
    <property type="entry name" value="ACP-like"/>
    <property type="match status" value="1"/>
</dbReference>
<dbReference type="AlphaFoldDB" id="A0A0N0MBK6"/>
<dbReference type="PATRIC" id="fig|1526658.3.peg.761"/>
<dbReference type="OrthoDB" id="7466720at2"/>
<keyword evidence="1" id="KW-0472">Membrane</keyword>